<evidence type="ECO:0000313" key="3">
    <source>
        <dbReference type="Proteomes" id="UP000236735"/>
    </source>
</evidence>
<accession>A0A1H5W3I5</accession>
<organism evidence="2 3">
    <name type="scientific">Xylanibacter ruminicola</name>
    <name type="common">Prevotella ruminicola</name>
    <dbReference type="NCBI Taxonomy" id="839"/>
    <lineage>
        <taxon>Bacteria</taxon>
        <taxon>Pseudomonadati</taxon>
        <taxon>Bacteroidota</taxon>
        <taxon>Bacteroidia</taxon>
        <taxon>Bacteroidales</taxon>
        <taxon>Prevotellaceae</taxon>
        <taxon>Xylanibacter</taxon>
    </lineage>
</organism>
<dbReference type="Proteomes" id="UP000236735">
    <property type="component" value="Unassembled WGS sequence"/>
</dbReference>
<evidence type="ECO:0000313" key="2">
    <source>
        <dbReference type="EMBL" id="SEF94000.1"/>
    </source>
</evidence>
<gene>
    <name evidence="2" type="ORF">SAMN05216354_2210</name>
</gene>
<reference evidence="2 3" key="1">
    <citation type="submission" date="2016-10" db="EMBL/GenBank/DDBJ databases">
        <authorList>
            <person name="de Groot N.N."/>
        </authorList>
    </citation>
    <scope>NUCLEOTIDE SEQUENCE [LARGE SCALE GENOMIC DNA]</scope>
    <source>
        <strain evidence="2 3">AR32</strain>
    </source>
</reference>
<feature type="chain" id="PRO_5009287875" evidence="1">
    <location>
        <begin position="29"/>
        <end position="236"/>
    </location>
</feature>
<dbReference type="RefSeq" id="WP_258042886.1">
    <property type="nucleotide sequence ID" value="NZ_FNUV01000005.1"/>
</dbReference>
<name>A0A1H5W3I5_XYLRU</name>
<proteinExistence type="predicted"/>
<feature type="signal peptide" evidence="1">
    <location>
        <begin position="1"/>
        <end position="28"/>
    </location>
</feature>
<protein>
    <submittedName>
        <fullName evidence="2">Uncharacterized protein</fullName>
    </submittedName>
</protein>
<sequence>MDIKMNGKIKHIILVLSFLWMMPSLSHAQIDPTLTAMILEYTHKAKSQYNSQLEVMAVETEGHVWLKQEVEATKNYQEQFDRYISTFRGIISYAAQVYGFYYEINHLAENMGRLSHQIGDTPVNAIAVALHNHRNDIYVDIINQSIGIVNTIRQVCIDTKMTEKQRIELVFSIRPQLQQMNRKLAMLTKLVRCTTMAQVWYGIEQRSLPHREGKAGIVEECLGMWRVNGRSVKPRR</sequence>
<evidence type="ECO:0000256" key="1">
    <source>
        <dbReference type="SAM" id="SignalP"/>
    </source>
</evidence>
<dbReference type="EMBL" id="FNUV01000005">
    <property type="protein sequence ID" value="SEF94000.1"/>
    <property type="molecule type" value="Genomic_DNA"/>
</dbReference>
<dbReference type="AlphaFoldDB" id="A0A1H5W3I5"/>
<keyword evidence="1" id="KW-0732">Signal</keyword>